<reference evidence="3 4" key="1">
    <citation type="journal article" date="2007" name="Science">
        <title>Sea anemone genome reveals ancestral eumetazoan gene repertoire and genomic organization.</title>
        <authorList>
            <person name="Putnam N.H."/>
            <person name="Srivastava M."/>
            <person name="Hellsten U."/>
            <person name="Dirks B."/>
            <person name="Chapman J."/>
            <person name="Salamov A."/>
            <person name="Terry A."/>
            <person name="Shapiro H."/>
            <person name="Lindquist E."/>
            <person name="Kapitonov V.V."/>
            <person name="Jurka J."/>
            <person name="Genikhovich G."/>
            <person name="Grigoriev I.V."/>
            <person name="Lucas S.M."/>
            <person name="Steele R.E."/>
            <person name="Finnerty J.R."/>
            <person name="Technau U."/>
            <person name="Martindale M.Q."/>
            <person name="Rokhsar D.S."/>
        </authorList>
    </citation>
    <scope>NUCLEOTIDE SEQUENCE [LARGE SCALE GENOMIC DNA]</scope>
    <source>
        <strain evidence="4">CH2 X CH6</strain>
    </source>
</reference>
<dbReference type="HOGENOM" id="CLU_041217_9_8_1"/>
<evidence type="ECO:0000256" key="2">
    <source>
        <dbReference type="ARBA" id="ARBA00023134"/>
    </source>
</evidence>
<proteinExistence type="predicted"/>
<dbReference type="SUPFAM" id="SSF52540">
    <property type="entry name" value="P-loop containing nucleoside triphosphate hydrolases"/>
    <property type="match status" value="1"/>
</dbReference>
<dbReference type="PROSITE" id="PS51421">
    <property type="entry name" value="RAS"/>
    <property type="match status" value="1"/>
</dbReference>
<dbReference type="SMART" id="SM00174">
    <property type="entry name" value="RHO"/>
    <property type="match status" value="1"/>
</dbReference>
<keyword evidence="4" id="KW-1185">Reference proteome</keyword>
<dbReference type="Proteomes" id="UP000001593">
    <property type="component" value="Unassembled WGS sequence"/>
</dbReference>
<dbReference type="GO" id="GO:0005525">
    <property type="term" value="F:GTP binding"/>
    <property type="evidence" value="ECO:0000318"/>
    <property type="project" value="GO_Central"/>
</dbReference>
<evidence type="ECO:0000256" key="1">
    <source>
        <dbReference type="ARBA" id="ARBA00022741"/>
    </source>
</evidence>
<accession>A7RTS1</accession>
<evidence type="ECO:0008006" key="5">
    <source>
        <dbReference type="Google" id="ProtNLM"/>
    </source>
</evidence>
<dbReference type="KEGG" id="nve:5517110"/>
<dbReference type="FunFam" id="3.40.50.300:FF:005297">
    <property type="entry name" value="Predicted protein"/>
    <property type="match status" value="1"/>
</dbReference>
<dbReference type="SMART" id="SM00175">
    <property type="entry name" value="RAB"/>
    <property type="match status" value="1"/>
</dbReference>
<dbReference type="Gene3D" id="3.40.50.300">
    <property type="entry name" value="P-loop containing nucleotide triphosphate hydrolases"/>
    <property type="match status" value="1"/>
</dbReference>
<protein>
    <recommendedName>
        <fullName evidence="5">Small monomeric GTPase</fullName>
    </recommendedName>
</protein>
<dbReference type="eggNOG" id="KOG0395">
    <property type="taxonomic scope" value="Eukaryota"/>
</dbReference>
<dbReference type="PRINTS" id="PR00449">
    <property type="entry name" value="RASTRNSFRMNG"/>
</dbReference>
<evidence type="ECO:0000313" key="4">
    <source>
        <dbReference type="Proteomes" id="UP000001593"/>
    </source>
</evidence>
<dbReference type="PROSITE" id="PS51419">
    <property type="entry name" value="RAB"/>
    <property type="match status" value="1"/>
</dbReference>
<dbReference type="GO" id="GO:0007265">
    <property type="term" value="P:Ras protein signal transduction"/>
    <property type="evidence" value="ECO:0000318"/>
    <property type="project" value="GO_Central"/>
</dbReference>
<dbReference type="InterPro" id="IPR027417">
    <property type="entry name" value="P-loop_NTPase"/>
</dbReference>
<organism evidence="3 4">
    <name type="scientific">Nematostella vectensis</name>
    <name type="common">Starlet sea anemone</name>
    <dbReference type="NCBI Taxonomy" id="45351"/>
    <lineage>
        <taxon>Eukaryota</taxon>
        <taxon>Metazoa</taxon>
        <taxon>Cnidaria</taxon>
        <taxon>Anthozoa</taxon>
        <taxon>Hexacorallia</taxon>
        <taxon>Actiniaria</taxon>
        <taxon>Edwardsiidae</taxon>
        <taxon>Nematostella</taxon>
    </lineage>
</organism>
<keyword evidence="1" id="KW-0547">Nucleotide-binding</keyword>
<dbReference type="Pfam" id="PF00071">
    <property type="entry name" value="Ras"/>
    <property type="match status" value="1"/>
</dbReference>
<dbReference type="InterPro" id="IPR005225">
    <property type="entry name" value="Small_GTP-bd"/>
</dbReference>
<sequence>MFRLCVVGSGGVGKSSVTIRYLKNEFTEYYDPTLEETYRAQIDYCGKLYDIEVVDTAGQEEYTSFRDSSLATGDAFLVLFAINSASSWNELKDLRGKIIREHEESNTTCTIPMVIVGNKMDLEEERETNREEVMEYCNSVLIPFIETSAKTGLNVRESFQLMMQQIQKINPALLERTIPKNASENGKKKDCSIL</sequence>
<dbReference type="PhylomeDB" id="A7RTS1"/>
<dbReference type="SMART" id="SM00173">
    <property type="entry name" value="RAS"/>
    <property type="match status" value="1"/>
</dbReference>
<dbReference type="GO" id="GO:0005886">
    <property type="term" value="C:plasma membrane"/>
    <property type="evidence" value="ECO:0000318"/>
    <property type="project" value="GO_Central"/>
</dbReference>
<name>A7RTS1_NEMVE</name>
<dbReference type="GO" id="GO:0003924">
    <property type="term" value="F:GTPase activity"/>
    <property type="evidence" value="ECO:0000318"/>
    <property type="project" value="GO_Central"/>
</dbReference>
<dbReference type="GO" id="GO:0019003">
    <property type="term" value="F:GDP binding"/>
    <property type="evidence" value="ECO:0000318"/>
    <property type="project" value="GO_Central"/>
</dbReference>
<dbReference type="NCBIfam" id="TIGR00231">
    <property type="entry name" value="small_GTP"/>
    <property type="match status" value="1"/>
</dbReference>
<gene>
    <name evidence="3" type="ORF">NEMVEDRAFT_v1g240618</name>
</gene>
<dbReference type="OMA" id="CESINCP"/>
<dbReference type="OrthoDB" id="5976022at2759"/>
<dbReference type="STRING" id="45351.A7RTS1"/>
<dbReference type="AlphaFoldDB" id="A7RTS1"/>
<dbReference type="InParanoid" id="A7RTS1"/>
<evidence type="ECO:0000313" key="3">
    <source>
        <dbReference type="EMBL" id="EDO45136.1"/>
    </source>
</evidence>
<dbReference type="EMBL" id="DS469538">
    <property type="protein sequence ID" value="EDO45136.1"/>
    <property type="molecule type" value="Genomic_DNA"/>
</dbReference>
<dbReference type="PANTHER" id="PTHR24070">
    <property type="entry name" value="RAS, DI-RAS, AND RHEB FAMILY MEMBERS OF SMALL GTPASE SUPERFAMILY"/>
    <property type="match status" value="1"/>
</dbReference>
<keyword evidence="2" id="KW-0342">GTP-binding</keyword>
<dbReference type="PROSITE" id="PS51420">
    <property type="entry name" value="RHO"/>
    <property type="match status" value="1"/>
</dbReference>
<dbReference type="InterPro" id="IPR001806">
    <property type="entry name" value="Small_GTPase"/>
</dbReference>
<dbReference type="InterPro" id="IPR020849">
    <property type="entry name" value="Small_GTPase_Ras-type"/>
</dbReference>